<feature type="domain" description="Cytochrome oxidase subunit II transmembrane region profile" evidence="18">
    <location>
        <begin position="14"/>
        <end position="111"/>
    </location>
</feature>
<evidence type="ECO:0000256" key="5">
    <source>
        <dbReference type="ARBA" id="ARBA00022692"/>
    </source>
</evidence>
<dbReference type="SUPFAM" id="SSF49503">
    <property type="entry name" value="Cupredoxins"/>
    <property type="match status" value="1"/>
</dbReference>
<evidence type="ECO:0000256" key="16">
    <source>
        <dbReference type="SAM" id="Phobius"/>
    </source>
</evidence>
<gene>
    <name evidence="19" type="primary">coxB</name>
    <name evidence="19" type="ORF">MUN87_05545</name>
</gene>
<keyword evidence="11 16" id="KW-0472">Membrane</keyword>
<evidence type="ECO:0000256" key="11">
    <source>
        <dbReference type="ARBA" id="ARBA00023136"/>
    </source>
</evidence>
<organism evidence="19 20">
    <name type="scientific">Gracilibacillus salinarum</name>
    <dbReference type="NCBI Taxonomy" id="2932255"/>
    <lineage>
        <taxon>Bacteria</taxon>
        <taxon>Bacillati</taxon>
        <taxon>Bacillota</taxon>
        <taxon>Bacilli</taxon>
        <taxon>Bacillales</taxon>
        <taxon>Bacillaceae</taxon>
        <taxon>Gracilibacillus</taxon>
    </lineage>
</organism>
<dbReference type="PRINTS" id="PR01166">
    <property type="entry name" value="CYCOXIDASEII"/>
</dbReference>
<dbReference type="InterPro" id="IPR011759">
    <property type="entry name" value="Cyt_c_oxidase_su2_TM_dom"/>
</dbReference>
<keyword evidence="4 14" id="KW-0679">Respiratory chain</keyword>
<dbReference type="PROSITE" id="PS51257">
    <property type="entry name" value="PROKAR_LIPOPROTEIN"/>
    <property type="match status" value="1"/>
</dbReference>
<dbReference type="Gene3D" id="1.10.287.90">
    <property type="match status" value="1"/>
</dbReference>
<evidence type="ECO:0000256" key="4">
    <source>
        <dbReference type="ARBA" id="ARBA00022660"/>
    </source>
</evidence>
<evidence type="ECO:0000313" key="20">
    <source>
        <dbReference type="Proteomes" id="UP000831537"/>
    </source>
</evidence>
<keyword evidence="6 15" id="KW-0479">Metal-binding</keyword>
<dbReference type="InterPro" id="IPR001505">
    <property type="entry name" value="Copper_CuA"/>
</dbReference>
<keyword evidence="5 14" id="KW-0812">Transmembrane</keyword>
<dbReference type="Gene3D" id="2.60.40.420">
    <property type="entry name" value="Cupredoxins - blue copper proteins"/>
    <property type="match status" value="1"/>
</dbReference>
<dbReference type="Pfam" id="PF02790">
    <property type="entry name" value="COX2_TM"/>
    <property type="match status" value="1"/>
</dbReference>
<dbReference type="PANTHER" id="PTHR22888:SF18">
    <property type="entry name" value="CYTOCHROME BO(3) UBIQUINOL OXIDASE SUBUNIT 2"/>
    <property type="match status" value="1"/>
</dbReference>
<sequence>MKSCTYLLFITSLLVSGCDIRVLNPQSDTAEAQSNLIYFSFLLMLLVLIIVFVMMFRFVSKYREEKVSYEIPKQEEGNRKLELTWTILPVLLLIILAVPTVIVTFNQSPNGDVQDGQYKDAVHIEVTAKRYEWQFTYQNGMKTVNELYLPAEETVVFHLRSEDVIHSFWVPSLGGKVDVRPDQENTLVLTNMKPGSYRGKCAEYCGTNHTLMTFTTEVMPEDEFQNFAESS</sequence>
<dbReference type="InterPro" id="IPR036257">
    <property type="entry name" value="Cyt_c_oxidase_su2_TM_sf"/>
</dbReference>
<evidence type="ECO:0000256" key="2">
    <source>
        <dbReference type="ARBA" id="ARBA00007866"/>
    </source>
</evidence>
<keyword evidence="10 15" id="KW-0186">Copper</keyword>
<comment type="subcellular location">
    <subcellularLocation>
        <location evidence="14">Cell membrane</location>
        <topology evidence="14">Multi-pass membrane protein</topology>
    </subcellularLocation>
    <subcellularLocation>
        <location evidence="1">Membrane</location>
        <topology evidence="1">Multi-pass membrane protein</topology>
    </subcellularLocation>
</comment>
<dbReference type="InterPro" id="IPR002429">
    <property type="entry name" value="CcO_II-like_C"/>
</dbReference>
<dbReference type="SUPFAM" id="SSF81464">
    <property type="entry name" value="Cytochrome c oxidase subunit II-like, transmembrane region"/>
    <property type="match status" value="1"/>
</dbReference>
<evidence type="ECO:0000256" key="7">
    <source>
        <dbReference type="ARBA" id="ARBA00022967"/>
    </source>
</evidence>
<protein>
    <recommendedName>
        <fullName evidence="15">Cytochrome c oxidase subunit 2</fullName>
        <ecNumber evidence="15">7.1.1.9</ecNumber>
    </recommendedName>
</protein>
<comment type="similarity">
    <text evidence="2 14">Belongs to the cytochrome c oxidase subunit 2 family.</text>
</comment>
<keyword evidence="7" id="KW-1278">Translocase</keyword>
<comment type="function">
    <text evidence="12 15">Subunits I and II form the functional core of the enzyme complex. Electrons originating in cytochrome c are transferred via heme a and Cu(A) to the binuclear center formed by heme a3 and Cu(B).</text>
</comment>
<evidence type="ECO:0000256" key="6">
    <source>
        <dbReference type="ARBA" id="ARBA00022723"/>
    </source>
</evidence>
<dbReference type="Pfam" id="PF00116">
    <property type="entry name" value="COX2"/>
    <property type="match status" value="1"/>
</dbReference>
<evidence type="ECO:0000256" key="9">
    <source>
        <dbReference type="ARBA" id="ARBA00022989"/>
    </source>
</evidence>
<feature type="transmembrane region" description="Helical" evidence="16">
    <location>
        <begin position="81"/>
        <end position="105"/>
    </location>
</feature>
<feature type="domain" description="Cytochrome oxidase subunit II copper A binding" evidence="17">
    <location>
        <begin position="119"/>
        <end position="230"/>
    </location>
</feature>
<comment type="catalytic activity">
    <reaction evidence="13 15">
        <text>4 Fe(II)-[cytochrome c] + O2 + 8 H(+)(in) = 4 Fe(III)-[cytochrome c] + 2 H2O + 4 H(+)(out)</text>
        <dbReference type="Rhea" id="RHEA:11436"/>
        <dbReference type="Rhea" id="RHEA-COMP:10350"/>
        <dbReference type="Rhea" id="RHEA-COMP:14399"/>
        <dbReference type="ChEBI" id="CHEBI:15377"/>
        <dbReference type="ChEBI" id="CHEBI:15378"/>
        <dbReference type="ChEBI" id="CHEBI:15379"/>
        <dbReference type="ChEBI" id="CHEBI:29033"/>
        <dbReference type="ChEBI" id="CHEBI:29034"/>
        <dbReference type="EC" id="7.1.1.9"/>
    </reaction>
</comment>
<evidence type="ECO:0000256" key="8">
    <source>
        <dbReference type="ARBA" id="ARBA00022982"/>
    </source>
</evidence>
<dbReference type="RefSeq" id="WP_244746665.1">
    <property type="nucleotide sequence ID" value="NZ_CP095071.1"/>
</dbReference>
<evidence type="ECO:0000256" key="12">
    <source>
        <dbReference type="ARBA" id="ARBA00024688"/>
    </source>
</evidence>
<dbReference type="InterPro" id="IPR045187">
    <property type="entry name" value="CcO_II"/>
</dbReference>
<evidence type="ECO:0000259" key="17">
    <source>
        <dbReference type="PROSITE" id="PS50857"/>
    </source>
</evidence>
<evidence type="ECO:0000256" key="10">
    <source>
        <dbReference type="ARBA" id="ARBA00023008"/>
    </source>
</evidence>
<dbReference type="EC" id="7.1.1.9" evidence="15"/>
<keyword evidence="8 14" id="KW-0249">Electron transport</keyword>
<dbReference type="InterPro" id="IPR014222">
    <property type="entry name" value="Cyt_c_oxidase_su2"/>
</dbReference>
<keyword evidence="9 16" id="KW-1133">Transmembrane helix</keyword>
<evidence type="ECO:0000256" key="14">
    <source>
        <dbReference type="RuleBase" id="RU000456"/>
    </source>
</evidence>
<name>A0ABY4GPZ7_9BACI</name>
<evidence type="ECO:0000256" key="3">
    <source>
        <dbReference type="ARBA" id="ARBA00022448"/>
    </source>
</evidence>
<dbReference type="InterPro" id="IPR008972">
    <property type="entry name" value="Cupredoxin"/>
</dbReference>
<dbReference type="PROSITE" id="PS50857">
    <property type="entry name" value="COX2_CUA"/>
    <property type="match status" value="1"/>
</dbReference>
<keyword evidence="20" id="KW-1185">Reference proteome</keyword>
<accession>A0ABY4GPZ7</accession>
<proteinExistence type="inferred from homology"/>
<reference evidence="19 20" key="1">
    <citation type="submission" date="2022-04" db="EMBL/GenBank/DDBJ databases">
        <title>Gracilibacillus sp. isolated from saltern.</title>
        <authorList>
            <person name="Won M."/>
            <person name="Lee C.-M."/>
            <person name="Woen H.-Y."/>
            <person name="Kwon S.-W."/>
        </authorList>
    </citation>
    <scope>NUCLEOTIDE SEQUENCE [LARGE SCALE GENOMIC DNA]</scope>
    <source>
        <strain evidence="19 20">SSPM10-3</strain>
    </source>
</reference>
<dbReference type="EMBL" id="CP095071">
    <property type="protein sequence ID" value="UOQ86349.1"/>
    <property type="molecule type" value="Genomic_DNA"/>
</dbReference>
<evidence type="ECO:0000259" key="18">
    <source>
        <dbReference type="PROSITE" id="PS50999"/>
    </source>
</evidence>
<feature type="transmembrane region" description="Helical" evidence="16">
    <location>
        <begin position="36"/>
        <end position="60"/>
    </location>
</feature>
<evidence type="ECO:0000313" key="19">
    <source>
        <dbReference type="EMBL" id="UOQ86349.1"/>
    </source>
</evidence>
<evidence type="ECO:0000256" key="15">
    <source>
        <dbReference type="RuleBase" id="RU004024"/>
    </source>
</evidence>
<dbReference type="PROSITE" id="PS00078">
    <property type="entry name" value="COX2"/>
    <property type="match status" value="1"/>
</dbReference>
<keyword evidence="3 14" id="KW-0813">Transport</keyword>
<dbReference type="PROSITE" id="PS50999">
    <property type="entry name" value="COX2_TM"/>
    <property type="match status" value="1"/>
</dbReference>
<dbReference type="PANTHER" id="PTHR22888">
    <property type="entry name" value="CYTOCHROME C OXIDASE, SUBUNIT II"/>
    <property type="match status" value="1"/>
</dbReference>
<dbReference type="NCBIfam" id="TIGR02866">
    <property type="entry name" value="CoxB"/>
    <property type="match status" value="1"/>
</dbReference>
<evidence type="ECO:0000256" key="1">
    <source>
        <dbReference type="ARBA" id="ARBA00004141"/>
    </source>
</evidence>
<comment type="cofactor">
    <cofactor evidence="15">
        <name>Cu cation</name>
        <dbReference type="ChEBI" id="CHEBI:23378"/>
    </cofactor>
    <text evidence="15">Binds a copper A center.</text>
</comment>
<dbReference type="Proteomes" id="UP000831537">
    <property type="component" value="Chromosome"/>
</dbReference>
<evidence type="ECO:0000256" key="13">
    <source>
        <dbReference type="ARBA" id="ARBA00047816"/>
    </source>
</evidence>